<dbReference type="Proteomes" id="UP000028488">
    <property type="component" value="Plasmid pPDG3"/>
</dbReference>
<dbReference type="AlphaFoldDB" id="A0A076F156"/>
<dbReference type="EMBL" id="CP008950">
    <property type="protein sequence ID" value="AII11147.1"/>
    <property type="molecule type" value="Genomic_DNA"/>
</dbReference>
<sequence>MGIRGGQSDFQYLSQQLGVTPLFSHSANTGRRVDTPQEGQPYERVTGISALRSVKERYGEQDPDRAADTYTSRNYMTDDILGWVLPYGMPRLPPAM</sequence>
<evidence type="ECO:0000313" key="2">
    <source>
        <dbReference type="Proteomes" id="UP000028488"/>
    </source>
</evidence>
<name>A0A076F156_RHOOP</name>
<geneLocation type="plasmid" evidence="1 2">
    <name>pPDG3</name>
</geneLocation>
<organism evidence="1 2">
    <name type="scientific">Rhodococcus opacus</name>
    <name type="common">Nocardia opaca</name>
    <dbReference type="NCBI Taxonomy" id="37919"/>
    <lineage>
        <taxon>Bacteria</taxon>
        <taxon>Bacillati</taxon>
        <taxon>Actinomycetota</taxon>
        <taxon>Actinomycetes</taxon>
        <taxon>Mycobacteriales</taxon>
        <taxon>Nocardiaceae</taxon>
        <taxon>Rhodococcus</taxon>
    </lineage>
</organism>
<accession>A0A076F156</accession>
<protein>
    <submittedName>
        <fullName evidence="1">Uncharacterized protein</fullName>
    </submittedName>
</protein>
<keyword evidence="1" id="KW-0614">Plasmid</keyword>
<gene>
    <name evidence="1" type="ORF">EP51_44650</name>
</gene>
<evidence type="ECO:0000313" key="1">
    <source>
        <dbReference type="EMBL" id="AII11147.1"/>
    </source>
</evidence>
<proteinExistence type="predicted"/>
<reference evidence="1 2" key="1">
    <citation type="submission" date="2014-07" db="EMBL/GenBank/DDBJ databases">
        <title>Genome Sequence of Rhodococcus opacus Strain R7, a Biodegrader of Mono- and Polycyclic Aromatic Hydrocarbons.</title>
        <authorList>
            <person name="Di Gennaro P."/>
            <person name="Zampolli J."/>
            <person name="Presti I."/>
            <person name="Cappelletti M."/>
            <person name="D'Ursi P."/>
            <person name="Orro A."/>
            <person name="Mezzelani A."/>
            <person name="Milanesi L."/>
        </authorList>
    </citation>
    <scope>NUCLEOTIDE SEQUENCE [LARGE SCALE GENOMIC DNA]</scope>
    <source>
        <strain evidence="1 2">R7</strain>
        <plasmid evidence="1">pPDG3</plasmid>
    </source>
</reference>